<accession>A0AAF0U8A0</accession>
<keyword evidence="1" id="KW-0472">Membrane</keyword>
<keyword evidence="1" id="KW-0812">Transmembrane</keyword>
<dbReference type="InterPro" id="IPR043502">
    <property type="entry name" value="DNA/RNA_pol_sf"/>
</dbReference>
<dbReference type="Proteomes" id="UP001234989">
    <property type="component" value="Chromosome 8"/>
</dbReference>
<dbReference type="PANTHER" id="PTHR33116:SF85">
    <property type="entry name" value="REVERSE TRANSCRIPTASE ZINC-BINDING DOMAIN-CONTAINING PROTEIN"/>
    <property type="match status" value="1"/>
</dbReference>
<evidence type="ECO:0000313" key="4">
    <source>
        <dbReference type="Proteomes" id="UP001234989"/>
    </source>
</evidence>
<reference evidence="3" key="1">
    <citation type="submission" date="2023-08" db="EMBL/GenBank/DDBJ databases">
        <title>A de novo genome assembly of Solanum verrucosum Schlechtendal, a Mexican diploid species geographically isolated from the other diploid A-genome species in potato relatives.</title>
        <authorList>
            <person name="Hosaka K."/>
        </authorList>
    </citation>
    <scope>NUCLEOTIDE SEQUENCE</scope>
    <source>
        <tissue evidence="3">Young leaves</tissue>
    </source>
</reference>
<sequence length="609" mass="71093">MANAHRRYNNIDQLMIQGEVTQEKSRIEGEIIAYYKNLYRETHQWRPSYNNAEWPMLTEEEKMSLQGRFEENEVLNCLKLCVADKTPGPDGYTMGFFIKCWDVLKKDIMDTFQNFYEQEVFEKSFNATFIALIPKKKGANELRDYKPISLIGSIYKILSKVLTERIKQKKPGILCKLDIEKAYDHVNWKYLLKILEMMGFGQKWLNWISFCISTVSFSVLINGSPAGKYERMGKGFDVARENTESLEVTHLQYADDTLIFCGAEEDQLKYLRVILVLLEGVSGLHINWIKSYTYTINEGNNIDLLASILGGEVGTLPTTYLGMPLGAKSKSLEIWNGVIEKCEKKLARWKTQYLSSGGRLTLINSVLDALPTYVLSLFPIPPGITKRLDNIRRKFLWQGNKENRDFHLVKWNAVTTGKKNGGLGIKNMELHGKSLLMKWLWKYSNENQTLWRRVIGAKYENEDSWMTKIVTTPYGTSLWRSIRALWEEVKPKFKMKVGNGNKIKFWKDEWHEKGNLETLFPDIYNLAMFQQRTIAELWTPQGWNFIFRREPNDWEVMRLAEFLNMVGRFTGLKAYEDMIWWKGNNRGEFKVHSAYRLMDQSSQQSPIWP</sequence>
<keyword evidence="4" id="KW-1185">Reference proteome</keyword>
<dbReference type="PANTHER" id="PTHR33116">
    <property type="entry name" value="REVERSE TRANSCRIPTASE ZINC-BINDING DOMAIN-CONTAINING PROTEIN-RELATED-RELATED"/>
    <property type="match status" value="1"/>
</dbReference>
<proteinExistence type="predicted"/>
<feature type="domain" description="Reverse transcriptase" evidence="2">
    <location>
        <begin position="151"/>
        <end position="324"/>
    </location>
</feature>
<keyword evidence="1" id="KW-1133">Transmembrane helix</keyword>
<organism evidence="3 4">
    <name type="scientific">Solanum verrucosum</name>
    <dbReference type="NCBI Taxonomy" id="315347"/>
    <lineage>
        <taxon>Eukaryota</taxon>
        <taxon>Viridiplantae</taxon>
        <taxon>Streptophyta</taxon>
        <taxon>Embryophyta</taxon>
        <taxon>Tracheophyta</taxon>
        <taxon>Spermatophyta</taxon>
        <taxon>Magnoliopsida</taxon>
        <taxon>eudicotyledons</taxon>
        <taxon>Gunneridae</taxon>
        <taxon>Pentapetalae</taxon>
        <taxon>asterids</taxon>
        <taxon>lamiids</taxon>
        <taxon>Solanales</taxon>
        <taxon>Solanaceae</taxon>
        <taxon>Solanoideae</taxon>
        <taxon>Solaneae</taxon>
        <taxon>Solanum</taxon>
    </lineage>
</organism>
<dbReference type="SUPFAM" id="SSF56672">
    <property type="entry name" value="DNA/RNA polymerases"/>
    <property type="match status" value="1"/>
</dbReference>
<dbReference type="AlphaFoldDB" id="A0AAF0U8A0"/>
<name>A0AAF0U8A0_SOLVR</name>
<evidence type="ECO:0000259" key="2">
    <source>
        <dbReference type="Pfam" id="PF00078"/>
    </source>
</evidence>
<protein>
    <recommendedName>
        <fullName evidence="2">Reverse transcriptase domain-containing protein</fullName>
    </recommendedName>
</protein>
<evidence type="ECO:0000256" key="1">
    <source>
        <dbReference type="SAM" id="Phobius"/>
    </source>
</evidence>
<gene>
    <name evidence="3" type="ORF">MTR67_034274</name>
</gene>
<evidence type="ECO:0000313" key="3">
    <source>
        <dbReference type="EMBL" id="WMV40889.1"/>
    </source>
</evidence>
<dbReference type="InterPro" id="IPR000477">
    <property type="entry name" value="RT_dom"/>
</dbReference>
<dbReference type="Pfam" id="PF00078">
    <property type="entry name" value="RVT_1"/>
    <property type="match status" value="1"/>
</dbReference>
<dbReference type="EMBL" id="CP133619">
    <property type="protein sequence ID" value="WMV40889.1"/>
    <property type="molecule type" value="Genomic_DNA"/>
</dbReference>
<feature type="transmembrane region" description="Helical" evidence="1">
    <location>
        <begin position="204"/>
        <end position="221"/>
    </location>
</feature>